<gene>
    <name evidence="3" type="ORF">VT52_013895</name>
</gene>
<feature type="chain" id="PRO_5039377196" description="Right handed beta helix domain-containing protein" evidence="1">
    <location>
        <begin position="21"/>
        <end position="370"/>
    </location>
</feature>
<dbReference type="Pfam" id="PF13229">
    <property type="entry name" value="Beta_helix"/>
    <property type="match status" value="1"/>
</dbReference>
<name>A0A1J4Q1P0_9ACTN</name>
<evidence type="ECO:0000256" key="1">
    <source>
        <dbReference type="SAM" id="SignalP"/>
    </source>
</evidence>
<dbReference type="RefSeq" id="WP_046422174.1">
    <property type="nucleotide sequence ID" value="NZ_LBDA02000031.1"/>
</dbReference>
<keyword evidence="4" id="KW-1185">Reference proteome</keyword>
<dbReference type="SMART" id="SM00710">
    <property type="entry name" value="PbH1"/>
    <property type="match status" value="6"/>
</dbReference>
<dbReference type="InterPro" id="IPR012334">
    <property type="entry name" value="Pectin_lyas_fold"/>
</dbReference>
<keyword evidence="1" id="KW-0732">Signal</keyword>
<dbReference type="Proteomes" id="UP000034838">
    <property type="component" value="Unassembled WGS sequence"/>
</dbReference>
<dbReference type="InterPro" id="IPR039448">
    <property type="entry name" value="Beta_helix"/>
</dbReference>
<sequence>MKRCHIAYAAGAVAALVGTAIGPGATSAAALHQTLVVHQGESIQKAVDRARPGDTVLVLPGTYKESVTIGTPRVTLRGTGANTVIEPAEKTTAGRTPAKDTKNTKATKSCAEGGNGICVIGTKTKNVEGVTVADLKVTGFSRAGVFGMATDTMTVRDVQAVENAVWGIAQERSVHGYITGNYAQGNGDAGVFLANTITEEAGALDTRRTVVAHNRLEGNRIGVTVRRLRNLSVAENYIAGNCAGVFVVGDENKPRAGDLEVAFNDVTENNKSCPKTDRLPAIKGSGIVLTGAEKTVVEGNRVTNNSGDAPMSGGIVLFKSFVGVTNDRNRISGNALAGNSPADLVDTETKGIGNTFDYNACRVSKPAGLC</sequence>
<feature type="signal peptide" evidence="1">
    <location>
        <begin position="1"/>
        <end position="20"/>
    </location>
</feature>
<evidence type="ECO:0000313" key="3">
    <source>
        <dbReference type="EMBL" id="OIK26913.1"/>
    </source>
</evidence>
<dbReference type="OrthoDB" id="339817at2"/>
<dbReference type="EMBL" id="LBDA02000031">
    <property type="protein sequence ID" value="OIK26913.1"/>
    <property type="molecule type" value="Genomic_DNA"/>
</dbReference>
<comment type="caution">
    <text evidence="3">The sequence shown here is derived from an EMBL/GenBank/DDBJ whole genome shotgun (WGS) entry which is preliminary data.</text>
</comment>
<feature type="domain" description="Right handed beta helix" evidence="2">
    <location>
        <begin position="109"/>
        <end position="252"/>
    </location>
</feature>
<dbReference type="InterPro" id="IPR006626">
    <property type="entry name" value="PbH1"/>
</dbReference>
<dbReference type="AlphaFoldDB" id="A0A1J4Q1P0"/>
<dbReference type="Gene3D" id="2.160.20.10">
    <property type="entry name" value="Single-stranded right-handed beta-helix, Pectin lyase-like"/>
    <property type="match status" value="1"/>
</dbReference>
<evidence type="ECO:0000259" key="2">
    <source>
        <dbReference type="Pfam" id="PF13229"/>
    </source>
</evidence>
<accession>A0A1J4Q1P0</accession>
<evidence type="ECO:0000313" key="4">
    <source>
        <dbReference type="Proteomes" id="UP000034838"/>
    </source>
</evidence>
<proteinExistence type="predicted"/>
<protein>
    <recommendedName>
        <fullName evidence="2">Right handed beta helix domain-containing protein</fullName>
    </recommendedName>
</protein>
<organism evidence="3 4">
    <name type="scientific">Streptomyces malaysiense</name>
    <dbReference type="NCBI Taxonomy" id="1428626"/>
    <lineage>
        <taxon>Bacteria</taxon>
        <taxon>Bacillati</taxon>
        <taxon>Actinomycetota</taxon>
        <taxon>Actinomycetes</taxon>
        <taxon>Kitasatosporales</taxon>
        <taxon>Streptomycetaceae</taxon>
        <taxon>Streptomyces</taxon>
    </lineage>
</organism>
<dbReference type="SUPFAM" id="SSF51126">
    <property type="entry name" value="Pectin lyase-like"/>
    <property type="match status" value="1"/>
</dbReference>
<dbReference type="InterPro" id="IPR011050">
    <property type="entry name" value="Pectin_lyase_fold/virulence"/>
</dbReference>
<reference evidence="3" key="1">
    <citation type="submission" date="2016-10" db="EMBL/GenBank/DDBJ databases">
        <title>Genome sequence of Streptomyces malaysiense MUSC 136.</title>
        <authorList>
            <person name="Lee L.-H."/>
            <person name="Ser H.-L."/>
        </authorList>
    </citation>
    <scope>NUCLEOTIDE SEQUENCE [LARGE SCALE GENOMIC DNA]</scope>
    <source>
        <strain evidence="3">MUSC 136</strain>
    </source>
</reference>